<comment type="caution">
    <text evidence="2">The sequence shown here is derived from an EMBL/GenBank/DDBJ whole genome shotgun (WGS) entry which is preliminary data.</text>
</comment>
<accession>A0ABP8YST0</accession>
<evidence type="ECO:0000256" key="1">
    <source>
        <dbReference type="SAM" id="MobiDB-lite"/>
    </source>
</evidence>
<evidence type="ECO:0000313" key="2">
    <source>
        <dbReference type="EMBL" id="GAA4736282.1"/>
    </source>
</evidence>
<proteinExistence type="predicted"/>
<dbReference type="EMBL" id="BAABLP010000001">
    <property type="protein sequence ID" value="GAA4736282.1"/>
    <property type="molecule type" value="Genomic_DNA"/>
</dbReference>
<dbReference type="Proteomes" id="UP001500121">
    <property type="component" value="Unassembled WGS sequence"/>
</dbReference>
<keyword evidence="3" id="KW-1185">Reference proteome</keyword>
<feature type="region of interest" description="Disordered" evidence="1">
    <location>
        <begin position="1"/>
        <end position="29"/>
    </location>
</feature>
<organism evidence="2 3">
    <name type="scientific">Amnibacterium soli</name>
    <dbReference type="NCBI Taxonomy" id="1282736"/>
    <lineage>
        <taxon>Bacteria</taxon>
        <taxon>Bacillati</taxon>
        <taxon>Actinomycetota</taxon>
        <taxon>Actinomycetes</taxon>
        <taxon>Micrococcales</taxon>
        <taxon>Microbacteriaceae</taxon>
        <taxon>Amnibacterium</taxon>
    </lineage>
</organism>
<evidence type="ECO:0000313" key="3">
    <source>
        <dbReference type="Proteomes" id="UP001500121"/>
    </source>
</evidence>
<reference evidence="3" key="1">
    <citation type="journal article" date="2019" name="Int. J. Syst. Evol. Microbiol.">
        <title>The Global Catalogue of Microorganisms (GCM) 10K type strain sequencing project: providing services to taxonomists for standard genome sequencing and annotation.</title>
        <authorList>
            <consortium name="The Broad Institute Genomics Platform"/>
            <consortium name="The Broad Institute Genome Sequencing Center for Infectious Disease"/>
            <person name="Wu L."/>
            <person name="Ma J."/>
        </authorList>
    </citation>
    <scope>NUCLEOTIDE SEQUENCE [LARGE SCALE GENOMIC DNA]</scope>
    <source>
        <strain evidence="3">JCM 19015</strain>
    </source>
</reference>
<protein>
    <submittedName>
        <fullName evidence="2">Uncharacterized protein</fullName>
    </submittedName>
</protein>
<gene>
    <name evidence="2" type="ORF">GCM10025783_02990</name>
</gene>
<sequence length="85" mass="8081">MAAGGGGAHDPPIAAAPDRGPSTAGGIEGHHRRVTTYLIPFPGAAMQVAEAELAAVGASAPAAVAEAQDAGVLVFAGGVHEGAVS</sequence>
<name>A0ABP8YST0_9MICO</name>